<evidence type="ECO:0000256" key="2">
    <source>
        <dbReference type="ARBA" id="ARBA00022448"/>
    </source>
</evidence>
<dbReference type="PANTHER" id="PTHR33281:SF19">
    <property type="entry name" value="VOLTAGE-DEPENDENT ANION CHANNEL-FORMING PROTEIN YNEE"/>
    <property type="match status" value="1"/>
</dbReference>
<evidence type="ECO:0000256" key="6">
    <source>
        <dbReference type="ARBA" id="ARBA00023065"/>
    </source>
</evidence>
<dbReference type="GO" id="GO:0005254">
    <property type="term" value="F:chloride channel activity"/>
    <property type="evidence" value="ECO:0007669"/>
    <property type="project" value="InterPro"/>
</dbReference>
<evidence type="ECO:0000256" key="8">
    <source>
        <dbReference type="ARBA" id="ARBA00034708"/>
    </source>
</evidence>
<evidence type="ECO:0000256" key="3">
    <source>
        <dbReference type="ARBA" id="ARBA00022475"/>
    </source>
</evidence>
<dbReference type="GO" id="GO:0005886">
    <property type="term" value="C:plasma membrane"/>
    <property type="evidence" value="ECO:0007669"/>
    <property type="project" value="UniProtKB-SubCell"/>
</dbReference>
<feature type="transmembrane region" description="Helical" evidence="9">
    <location>
        <begin position="20"/>
        <end position="38"/>
    </location>
</feature>
<evidence type="ECO:0000313" key="11">
    <source>
        <dbReference type="Proteomes" id="UP000005234"/>
    </source>
</evidence>
<feature type="transmembrane region" description="Helical" evidence="9">
    <location>
        <begin position="44"/>
        <end position="62"/>
    </location>
</feature>
<protein>
    <submittedName>
        <fullName evidence="10">Putative membrane protein</fullName>
    </submittedName>
</protein>
<name>H8KYW7_FRAAD</name>
<dbReference type="PANTHER" id="PTHR33281">
    <property type="entry name" value="UPF0187 PROTEIN YNEE"/>
    <property type="match status" value="1"/>
</dbReference>
<dbReference type="eggNOG" id="COG3781">
    <property type="taxonomic scope" value="Bacteria"/>
</dbReference>
<dbReference type="RefSeq" id="WP_014404000.1">
    <property type="nucleotide sequence ID" value="NC_017033.1"/>
</dbReference>
<dbReference type="AlphaFoldDB" id="H8KYW7"/>
<keyword evidence="4 9" id="KW-0812">Transmembrane</keyword>
<reference evidence="10" key="1">
    <citation type="submission" date="2012-02" db="EMBL/GenBank/DDBJ databases">
        <title>The complete genome of Frateuria aurantia DSM 6220.</title>
        <authorList>
            <consortium name="US DOE Joint Genome Institute (JGI-PGF)"/>
            <person name="Lucas S."/>
            <person name="Copeland A."/>
            <person name="Lapidus A."/>
            <person name="Glavina del Rio T."/>
            <person name="Dalin E."/>
            <person name="Tice H."/>
            <person name="Bruce D."/>
            <person name="Goodwin L."/>
            <person name="Pitluck S."/>
            <person name="Peters L."/>
            <person name="Ovchinnikova G."/>
            <person name="Teshima H."/>
            <person name="Kyrpides N."/>
            <person name="Mavromatis K."/>
            <person name="Ivanova N."/>
            <person name="Brettin T."/>
            <person name="Detter J.C."/>
            <person name="Han C."/>
            <person name="Larimer F."/>
            <person name="Land M."/>
            <person name="Hauser L."/>
            <person name="Markowitz V."/>
            <person name="Cheng J.-F."/>
            <person name="Hugenholtz P."/>
            <person name="Woyke T."/>
            <person name="Wu D."/>
            <person name="Brambilla E."/>
            <person name="Klenk H.-P."/>
            <person name="Eisen J.A."/>
        </authorList>
    </citation>
    <scope>NUCLEOTIDE SEQUENCE</scope>
    <source>
        <strain evidence="10">DSM 6220</strain>
    </source>
</reference>
<keyword evidence="5 9" id="KW-1133">Transmembrane helix</keyword>
<accession>H8KYW7</accession>
<dbReference type="OrthoDB" id="445589at2"/>
<feature type="transmembrane region" description="Helical" evidence="9">
    <location>
        <begin position="201"/>
        <end position="220"/>
    </location>
</feature>
<proteinExistence type="inferred from homology"/>
<keyword evidence="6" id="KW-0406">Ion transport</keyword>
<dbReference type="STRING" id="767434.Fraau_2654"/>
<feature type="transmembrane region" description="Helical" evidence="9">
    <location>
        <begin position="226"/>
        <end position="243"/>
    </location>
</feature>
<keyword evidence="11" id="KW-1185">Reference proteome</keyword>
<dbReference type="InterPro" id="IPR044669">
    <property type="entry name" value="YneE/VCCN1/2-like"/>
</dbReference>
<dbReference type="Pfam" id="PF25539">
    <property type="entry name" value="Bestrophin_2"/>
    <property type="match status" value="1"/>
</dbReference>
<evidence type="ECO:0000256" key="4">
    <source>
        <dbReference type="ARBA" id="ARBA00022692"/>
    </source>
</evidence>
<sequence length="294" mass="32856">MIVPGRAHLGHIMRYVGRPLAVLFAWDVIVTAGYMGLAQHWIEFPALPLTLLGSAVAVYLTFRNNAAYARWWEGRILWGSMVNYSRSFAREAKILLARGHEDLGRTLIHRHIAYVHALRLHLRRQVPWEELSPRLPADEIERLKQVANVPNAILDRSAAMLAEHGELDSIRLAAVESTMTALSNAQGGMERIKNTPLPQQYATYTVLFTHAFCILLPLGMVESLGFYTPLGSTAAGFLFLALLQTGNDIQNPFENSEHDVPLTTITRSIEIDLRDGLGEKHGLKGFAAEKDVLW</sequence>
<evidence type="ECO:0000313" key="10">
    <source>
        <dbReference type="EMBL" id="AFC86997.1"/>
    </source>
</evidence>
<gene>
    <name evidence="10" type="ordered locus">Fraau_2654</name>
</gene>
<evidence type="ECO:0000256" key="5">
    <source>
        <dbReference type="ARBA" id="ARBA00022989"/>
    </source>
</evidence>
<evidence type="ECO:0000256" key="1">
    <source>
        <dbReference type="ARBA" id="ARBA00004651"/>
    </source>
</evidence>
<evidence type="ECO:0000256" key="9">
    <source>
        <dbReference type="SAM" id="Phobius"/>
    </source>
</evidence>
<comment type="similarity">
    <text evidence="8">Belongs to the anion channel-forming bestrophin (TC 1.A.46) family.</text>
</comment>
<keyword evidence="2" id="KW-0813">Transport</keyword>
<comment type="subcellular location">
    <subcellularLocation>
        <location evidence="1">Cell membrane</location>
        <topology evidence="1">Multi-pass membrane protein</topology>
    </subcellularLocation>
</comment>
<organism evidence="10 11">
    <name type="scientific">Frateuria aurantia (strain ATCC 33424 / DSM 6220 / KCTC 2777 / LMG 1558 / NBRC 3245 / NCIMB 13370)</name>
    <name type="common">Acetobacter aurantius</name>
    <dbReference type="NCBI Taxonomy" id="767434"/>
    <lineage>
        <taxon>Bacteria</taxon>
        <taxon>Pseudomonadati</taxon>
        <taxon>Pseudomonadota</taxon>
        <taxon>Gammaproteobacteria</taxon>
        <taxon>Lysobacterales</taxon>
        <taxon>Rhodanobacteraceae</taxon>
        <taxon>Frateuria</taxon>
    </lineage>
</organism>
<keyword evidence="3" id="KW-1003">Cell membrane</keyword>
<dbReference type="Proteomes" id="UP000005234">
    <property type="component" value="Chromosome"/>
</dbReference>
<evidence type="ECO:0000256" key="7">
    <source>
        <dbReference type="ARBA" id="ARBA00023136"/>
    </source>
</evidence>
<dbReference type="KEGG" id="fau:Fraau_2654"/>
<keyword evidence="7 9" id="KW-0472">Membrane</keyword>
<dbReference type="EMBL" id="CP003350">
    <property type="protein sequence ID" value="AFC86997.1"/>
    <property type="molecule type" value="Genomic_DNA"/>
</dbReference>
<dbReference type="HOGENOM" id="CLU_029790_4_0_6"/>